<dbReference type="InterPro" id="IPR001387">
    <property type="entry name" value="Cro/C1-type_HTH"/>
</dbReference>
<organism evidence="2 3">
    <name type="scientific">Auritidibacter ignavus</name>
    <dbReference type="NCBI Taxonomy" id="678932"/>
    <lineage>
        <taxon>Bacteria</taxon>
        <taxon>Bacillati</taxon>
        <taxon>Actinomycetota</taxon>
        <taxon>Actinomycetes</taxon>
        <taxon>Micrococcales</taxon>
        <taxon>Micrococcaceae</taxon>
        <taxon>Auritidibacter</taxon>
    </lineage>
</organism>
<proteinExistence type="predicted"/>
<evidence type="ECO:0000259" key="1">
    <source>
        <dbReference type="Pfam" id="PF13443"/>
    </source>
</evidence>
<keyword evidence="3" id="KW-1185">Reference proteome</keyword>
<dbReference type="Pfam" id="PF13443">
    <property type="entry name" value="HTH_26"/>
    <property type="match status" value="1"/>
</dbReference>
<dbReference type="EMBL" id="CP122566">
    <property type="protein sequence ID" value="WGH93842.1"/>
    <property type="molecule type" value="Genomic_DNA"/>
</dbReference>
<sequence>MTDLAKIIVQVMDDKDIGVNELSRLANARGFKLSPSTVSAYRRGRIPKHVPASTLDAFAVLLGIPKADLYEAAYGERNVAGVRERASFEESLIGLTDTQQKLVRQLVIELAGSNHKGTHHDTTQTADDTGEQWTLAAHPERDTDIPLDADLQDP</sequence>
<evidence type="ECO:0000313" key="2">
    <source>
        <dbReference type="EMBL" id="WGH93842.1"/>
    </source>
</evidence>
<feature type="domain" description="HTH cro/C1-type" evidence="1">
    <location>
        <begin position="10"/>
        <end position="71"/>
    </location>
</feature>
<dbReference type="AlphaFoldDB" id="A0AAJ6AKT5"/>
<evidence type="ECO:0000313" key="3">
    <source>
        <dbReference type="Proteomes" id="UP001224674"/>
    </source>
</evidence>
<gene>
    <name evidence="2" type="ORF">QDX21_03325</name>
</gene>
<dbReference type="Proteomes" id="UP001224674">
    <property type="component" value="Chromosome"/>
</dbReference>
<reference evidence="2 3" key="1">
    <citation type="submission" date="2023-03" db="EMBL/GenBank/DDBJ databases">
        <title>Complete genome sequences of several Auritidibacter ignavus strains isolated from ear infections.</title>
        <authorList>
            <person name="Baehr T."/>
            <person name="Baumhoegger A.M."/>
        </authorList>
    </citation>
    <scope>NUCLEOTIDE SEQUENCE [LARGE SCALE GENOMIC DNA]</scope>
    <source>
        <strain evidence="2 3">BABAE-6</strain>
    </source>
</reference>
<dbReference type="RefSeq" id="WP_279675126.1">
    <property type="nucleotide sequence ID" value="NZ_CP122566.1"/>
</dbReference>
<name>A0AAJ6AKT5_9MICC</name>
<protein>
    <submittedName>
        <fullName evidence="2">Helix-turn-helix transcriptional regulator</fullName>
    </submittedName>
</protein>
<accession>A0AAJ6AKT5</accession>